<comment type="caution">
    <text evidence="1">The sequence shown here is derived from an EMBL/GenBank/DDBJ whole genome shotgun (WGS) entry which is preliminary data.</text>
</comment>
<keyword evidence="2" id="KW-1185">Reference proteome</keyword>
<accession>A0A9J6B6U2</accession>
<evidence type="ECO:0000313" key="1">
    <source>
        <dbReference type="EMBL" id="KAG5632393.1"/>
    </source>
</evidence>
<sequence>MQQQPPTSRMDHQGIIQNPEGLWCYRPHTLLRCPRKVLYQPQQAMVLQVPRVIARALIAPLLIQDQNLFADRPNQLVENTIINDHEALDLEVRL</sequence>
<evidence type="ECO:0000313" key="2">
    <source>
        <dbReference type="Proteomes" id="UP000824120"/>
    </source>
</evidence>
<reference evidence="1 2" key="1">
    <citation type="submission" date="2020-09" db="EMBL/GenBank/DDBJ databases">
        <title>De no assembly of potato wild relative species, Solanum commersonii.</title>
        <authorList>
            <person name="Cho K."/>
        </authorList>
    </citation>
    <scope>NUCLEOTIDE SEQUENCE [LARGE SCALE GENOMIC DNA]</scope>
    <source>
        <strain evidence="1">LZ3.2</strain>
        <tissue evidence="1">Leaf</tissue>
    </source>
</reference>
<proteinExistence type="predicted"/>
<protein>
    <submittedName>
        <fullName evidence="1">Uncharacterized protein</fullName>
    </submittedName>
</protein>
<organism evidence="1 2">
    <name type="scientific">Solanum commersonii</name>
    <name type="common">Commerson's wild potato</name>
    <name type="synonym">Commerson's nightshade</name>
    <dbReference type="NCBI Taxonomy" id="4109"/>
    <lineage>
        <taxon>Eukaryota</taxon>
        <taxon>Viridiplantae</taxon>
        <taxon>Streptophyta</taxon>
        <taxon>Embryophyta</taxon>
        <taxon>Tracheophyta</taxon>
        <taxon>Spermatophyta</taxon>
        <taxon>Magnoliopsida</taxon>
        <taxon>eudicotyledons</taxon>
        <taxon>Gunneridae</taxon>
        <taxon>Pentapetalae</taxon>
        <taxon>asterids</taxon>
        <taxon>lamiids</taxon>
        <taxon>Solanales</taxon>
        <taxon>Solanaceae</taxon>
        <taxon>Solanoideae</taxon>
        <taxon>Solaneae</taxon>
        <taxon>Solanum</taxon>
    </lineage>
</organism>
<name>A0A9J6B6U2_SOLCO</name>
<dbReference type="OrthoDB" id="1281010at2759"/>
<dbReference type="AlphaFoldDB" id="A0A9J6B6U2"/>
<dbReference type="Proteomes" id="UP000824120">
    <property type="component" value="Chromosome 1"/>
</dbReference>
<dbReference type="EMBL" id="JACXVP010000001">
    <property type="protein sequence ID" value="KAG5632393.1"/>
    <property type="molecule type" value="Genomic_DNA"/>
</dbReference>
<gene>
    <name evidence="1" type="ORF">H5410_004110</name>
</gene>